<evidence type="ECO:0000256" key="2">
    <source>
        <dbReference type="ARBA" id="ARBA00022475"/>
    </source>
</evidence>
<feature type="transmembrane region" description="Helical" evidence="7">
    <location>
        <begin position="251"/>
        <end position="268"/>
    </location>
</feature>
<evidence type="ECO:0000313" key="8">
    <source>
        <dbReference type="EMBL" id="OGY17754.1"/>
    </source>
</evidence>
<comment type="catalytic activity">
    <reaction evidence="7">
        <text>L-cysteinyl-[prolipoprotein] + a 1,2-diacyl-sn-glycero-3-phospho-(1'-sn-glycerol) = an S-1,2-diacyl-sn-glyceryl-L-cysteinyl-[prolipoprotein] + sn-glycerol 1-phosphate + H(+)</text>
        <dbReference type="Rhea" id="RHEA:56712"/>
        <dbReference type="Rhea" id="RHEA-COMP:14679"/>
        <dbReference type="Rhea" id="RHEA-COMP:14680"/>
        <dbReference type="ChEBI" id="CHEBI:15378"/>
        <dbReference type="ChEBI" id="CHEBI:29950"/>
        <dbReference type="ChEBI" id="CHEBI:57685"/>
        <dbReference type="ChEBI" id="CHEBI:64716"/>
        <dbReference type="ChEBI" id="CHEBI:140658"/>
        <dbReference type="EC" id="2.5.1.145"/>
    </reaction>
</comment>
<protein>
    <recommendedName>
        <fullName evidence="7">Phosphatidylglycerol--prolipoprotein diacylglyceryl transferase</fullName>
        <ecNumber evidence="7">2.5.1.145</ecNumber>
    </recommendedName>
</protein>
<organism evidence="8 9">
    <name type="scientific">Candidatus Chisholmbacteria bacterium RIFCSPHIGHO2_01_FULL_52_32</name>
    <dbReference type="NCBI Taxonomy" id="1797591"/>
    <lineage>
        <taxon>Bacteria</taxon>
        <taxon>Candidatus Chisholmiibacteriota</taxon>
    </lineage>
</organism>
<keyword evidence="2 7" id="KW-1003">Cell membrane</keyword>
<feature type="transmembrane region" description="Helical" evidence="7">
    <location>
        <begin position="47"/>
        <end position="68"/>
    </location>
</feature>
<comment type="pathway">
    <text evidence="7">Protein modification; lipoprotein biosynthesis (diacylglyceryl transfer).</text>
</comment>
<keyword evidence="8" id="KW-0449">Lipoprotein</keyword>
<feature type="transmembrane region" description="Helical" evidence="7">
    <location>
        <begin position="88"/>
        <end position="110"/>
    </location>
</feature>
<dbReference type="NCBIfam" id="TIGR00544">
    <property type="entry name" value="lgt"/>
    <property type="match status" value="1"/>
</dbReference>
<evidence type="ECO:0000256" key="3">
    <source>
        <dbReference type="ARBA" id="ARBA00022679"/>
    </source>
</evidence>
<dbReference type="InterPro" id="IPR001640">
    <property type="entry name" value="Lgt"/>
</dbReference>
<evidence type="ECO:0000256" key="7">
    <source>
        <dbReference type="HAMAP-Rule" id="MF_01147"/>
    </source>
</evidence>
<keyword evidence="4 7" id="KW-0812">Transmembrane</keyword>
<comment type="caution">
    <text evidence="8">The sequence shown here is derived from an EMBL/GenBank/DDBJ whole genome shotgun (WGS) entry which is preliminary data.</text>
</comment>
<sequence>METFSLMIHPYGLLVGLGILVGFWVASRFARKFEIRNSKFELSPNDVWGSLWWVVVPGIVGARIYHVVDLWEYYREHLALIPALWTGGLGIFGAIAGGIFGLWMFCWWLCRRERGHTFRLFPKVWLEKLSSLLSLAGFQPGRSSLHEKTSALFSECVRNRFLAFSDLAAFGLPIGQAIGRWGNFFNRELYGKPTDLPWGLFIPPEFRMAGFEDFTHFHPLFLYESLYSLGVFGVLFLIWRKRFRLHAGSYFFVYLILYGAGRFGLEVLRISQWAIFGINVAQGMGVLSIVLGGLLLYSLNRKRSYERN</sequence>
<comment type="function">
    <text evidence="7">Catalyzes the transfer of the diacylglyceryl group from phosphatidylglycerol to the sulfhydryl group of the N-terminal cysteine of a prolipoprotein, the first step in the formation of mature lipoproteins.</text>
</comment>
<accession>A0A1G1VR09</accession>
<dbReference type="EC" id="2.5.1.145" evidence="7"/>
<dbReference type="AlphaFoldDB" id="A0A1G1VR09"/>
<feature type="transmembrane region" description="Helical" evidence="7">
    <location>
        <begin position="6"/>
        <end position="26"/>
    </location>
</feature>
<reference evidence="8 9" key="1">
    <citation type="journal article" date="2016" name="Nat. Commun.">
        <title>Thousands of microbial genomes shed light on interconnected biogeochemical processes in an aquifer system.</title>
        <authorList>
            <person name="Anantharaman K."/>
            <person name="Brown C.T."/>
            <person name="Hug L.A."/>
            <person name="Sharon I."/>
            <person name="Castelle C.J."/>
            <person name="Probst A.J."/>
            <person name="Thomas B.C."/>
            <person name="Singh A."/>
            <person name="Wilkins M.J."/>
            <person name="Karaoz U."/>
            <person name="Brodie E.L."/>
            <person name="Williams K.H."/>
            <person name="Hubbard S.S."/>
            <person name="Banfield J.F."/>
        </authorList>
    </citation>
    <scope>NUCLEOTIDE SEQUENCE [LARGE SCALE GENOMIC DNA]</scope>
</reference>
<evidence type="ECO:0000256" key="4">
    <source>
        <dbReference type="ARBA" id="ARBA00022692"/>
    </source>
</evidence>
<dbReference type="PROSITE" id="PS01311">
    <property type="entry name" value="LGT"/>
    <property type="match status" value="1"/>
</dbReference>
<keyword evidence="3 7" id="KW-0808">Transferase</keyword>
<gene>
    <name evidence="7" type="primary">lgt</name>
    <name evidence="8" type="ORF">A2786_00300</name>
</gene>
<comment type="subcellular location">
    <subcellularLocation>
        <location evidence="7">Cell membrane</location>
        <topology evidence="7">Multi-pass membrane protein</topology>
    </subcellularLocation>
</comment>
<keyword evidence="5 7" id="KW-1133">Transmembrane helix</keyword>
<feature type="transmembrane region" description="Helical" evidence="7">
    <location>
        <begin position="220"/>
        <end position="239"/>
    </location>
</feature>
<evidence type="ECO:0000256" key="1">
    <source>
        <dbReference type="ARBA" id="ARBA00007150"/>
    </source>
</evidence>
<feature type="transmembrane region" description="Helical" evidence="7">
    <location>
        <begin position="274"/>
        <end position="297"/>
    </location>
</feature>
<dbReference type="EMBL" id="MHCJ01000006">
    <property type="protein sequence ID" value="OGY17754.1"/>
    <property type="molecule type" value="Genomic_DNA"/>
</dbReference>
<evidence type="ECO:0000256" key="5">
    <source>
        <dbReference type="ARBA" id="ARBA00022989"/>
    </source>
</evidence>
<dbReference type="PANTHER" id="PTHR30589">
    <property type="entry name" value="PROLIPOPROTEIN DIACYLGLYCERYL TRANSFERASE"/>
    <property type="match status" value="1"/>
</dbReference>
<feature type="transmembrane region" description="Helical" evidence="7">
    <location>
        <begin position="161"/>
        <end position="179"/>
    </location>
</feature>
<proteinExistence type="inferred from homology"/>
<name>A0A1G1VR09_9BACT</name>
<dbReference type="HAMAP" id="MF_01147">
    <property type="entry name" value="Lgt"/>
    <property type="match status" value="1"/>
</dbReference>
<comment type="similarity">
    <text evidence="1 7">Belongs to the Lgt family.</text>
</comment>
<evidence type="ECO:0000313" key="9">
    <source>
        <dbReference type="Proteomes" id="UP000179233"/>
    </source>
</evidence>
<dbReference type="Pfam" id="PF01790">
    <property type="entry name" value="LGT"/>
    <property type="match status" value="2"/>
</dbReference>
<evidence type="ECO:0000256" key="6">
    <source>
        <dbReference type="ARBA" id="ARBA00023136"/>
    </source>
</evidence>
<dbReference type="GO" id="GO:0008961">
    <property type="term" value="F:phosphatidylglycerol-prolipoprotein diacylglyceryl transferase activity"/>
    <property type="evidence" value="ECO:0007669"/>
    <property type="project" value="UniProtKB-UniRule"/>
</dbReference>
<dbReference type="GO" id="GO:0042158">
    <property type="term" value="P:lipoprotein biosynthetic process"/>
    <property type="evidence" value="ECO:0007669"/>
    <property type="project" value="UniProtKB-UniRule"/>
</dbReference>
<dbReference type="Proteomes" id="UP000179233">
    <property type="component" value="Unassembled WGS sequence"/>
</dbReference>
<keyword evidence="6 7" id="KW-0472">Membrane</keyword>
<feature type="binding site" evidence="7">
    <location>
        <position position="180"/>
    </location>
    <ligand>
        <name>a 1,2-diacyl-sn-glycero-3-phospho-(1'-sn-glycerol)</name>
        <dbReference type="ChEBI" id="CHEBI:64716"/>
    </ligand>
</feature>
<dbReference type="PANTHER" id="PTHR30589:SF0">
    <property type="entry name" value="PHOSPHATIDYLGLYCEROL--PROLIPOPROTEIN DIACYLGLYCERYL TRANSFERASE"/>
    <property type="match status" value="1"/>
</dbReference>
<dbReference type="UniPathway" id="UPA00664"/>
<dbReference type="GO" id="GO:0005886">
    <property type="term" value="C:plasma membrane"/>
    <property type="evidence" value="ECO:0007669"/>
    <property type="project" value="UniProtKB-SubCell"/>
</dbReference>